<reference evidence="1" key="1">
    <citation type="submission" date="2014-11" db="EMBL/GenBank/DDBJ databases">
        <authorList>
            <person name="Amaro Gonzalez C."/>
        </authorList>
    </citation>
    <scope>NUCLEOTIDE SEQUENCE</scope>
</reference>
<dbReference type="EMBL" id="GBXM01016407">
    <property type="protein sequence ID" value="JAH92170.1"/>
    <property type="molecule type" value="Transcribed_RNA"/>
</dbReference>
<protein>
    <submittedName>
        <fullName evidence="1">Uncharacterized protein</fullName>
    </submittedName>
</protein>
<proteinExistence type="predicted"/>
<reference evidence="1" key="2">
    <citation type="journal article" date="2015" name="Fish Shellfish Immunol.">
        <title>Early steps in the European eel (Anguilla anguilla)-Vibrio vulnificus interaction in the gills: Role of the RtxA13 toxin.</title>
        <authorList>
            <person name="Callol A."/>
            <person name="Pajuelo D."/>
            <person name="Ebbesson L."/>
            <person name="Teles M."/>
            <person name="MacKenzie S."/>
            <person name="Amaro C."/>
        </authorList>
    </citation>
    <scope>NUCLEOTIDE SEQUENCE</scope>
</reference>
<name>A0A0E9WRH7_ANGAN</name>
<dbReference type="AlphaFoldDB" id="A0A0E9WRH7"/>
<sequence>MYGNKQLSTLWQQVRRQGNMYTHLYDSQVTFLGFWPTSRCCPFFFRRQKVISFGWTQRQRPDRKVRVRTRAGARANDTVSRACCIPYPAISSVLILPQQTSPSTLECREKS</sequence>
<evidence type="ECO:0000313" key="1">
    <source>
        <dbReference type="EMBL" id="JAH92170.1"/>
    </source>
</evidence>
<accession>A0A0E9WRH7</accession>
<organism evidence="1">
    <name type="scientific">Anguilla anguilla</name>
    <name type="common">European freshwater eel</name>
    <name type="synonym">Muraena anguilla</name>
    <dbReference type="NCBI Taxonomy" id="7936"/>
    <lineage>
        <taxon>Eukaryota</taxon>
        <taxon>Metazoa</taxon>
        <taxon>Chordata</taxon>
        <taxon>Craniata</taxon>
        <taxon>Vertebrata</taxon>
        <taxon>Euteleostomi</taxon>
        <taxon>Actinopterygii</taxon>
        <taxon>Neopterygii</taxon>
        <taxon>Teleostei</taxon>
        <taxon>Anguilliformes</taxon>
        <taxon>Anguillidae</taxon>
        <taxon>Anguilla</taxon>
    </lineage>
</organism>